<sequence>MTSNFKHLGPLLEEARTSEICVLCNNFIYKRIYYDESSEKKRKIIFVCKNCLEKD</sequence>
<organism evidence="1">
    <name type="scientific">marine sediment metagenome</name>
    <dbReference type="NCBI Taxonomy" id="412755"/>
    <lineage>
        <taxon>unclassified sequences</taxon>
        <taxon>metagenomes</taxon>
        <taxon>ecological metagenomes</taxon>
    </lineage>
</organism>
<accession>A0A0F9UAD7</accession>
<proteinExistence type="predicted"/>
<comment type="caution">
    <text evidence="1">The sequence shown here is derived from an EMBL/GenBank/DDBJ whole genome shotgun (WGS) entry which is preliminary data.</text>
</comment>
<gene>
    <name evidence="1" type="ORF">LCGC14_0290810</name>
</gene>
<protein>
    <submittedName>
        <fullName evidence="1">Uncharacterized protein</fullName>
    </submittedName>
</protein>
<dbReference type="AlphaFoldDB" id="A0A0F9UAD7"/>
<evidence type="ECO:0000313" key="1">
    <source>
        <dbReference type="EMBL" id="KKN84267.1"/>
    </source>
</evidence>
<reference evidence="1" key="1">
    <citation type="journal article" date="2015" name="Nature">
        <title>Complex archaea that bridge the gap between prokaryotes and eukaryotes.</title>
        <authorList>
            <person name="Spang A."/>
            <person name="Saw J.H."/>
            <person name="Jorgensen S.L."/>
            <person name="Zaremba-Niedzwiedzka K."/>
            <person name="Martijn J."/>
            <person name="Lind A.E."/>
            <person name="van Eijk R."/>
            <person name="Schleper C."/>
            <person name="Guy L."/>
            <person name="Ettema T.J."/>
        </authorList>
    </citation>
    <scope>NUCLEOTIDE SEQUENCE</scope>
</reference>
<name>A0A0F9UAD7_9ZZZZ</name>
<dbReference type="EMBL" id="LAZR01000173">
    <property type="protein sequence ID" value="KKN84267.1"/>
    <property type="molecule type" value="Genomic_DNA"/>
</dbReference>